<feature type="compositionally biased region" description="Low complexity" evidence="6">
    <location>
        <begin position="73"/>
        <end position="87"/>
    </location>
</feature>
<keyword evidence="2" id="KW-0805">Transcription regulation</keyword>
<dbReference type="SUPFAM" id="SSF118290">
    <property type="entry name" value="WRKY DNA-binding domain"/>
    <property type="match status" value="1"/>
</dbReference>
<comment type="subcellular location">
    <subcellularLocation>
        <location evidence="1">Nucleus</location>
    </subcellularLocation>
</comment>
<feature type="region of interest" description="Disordered" evidence="6">
    <location>
        <begin position="1"/>
        <end position="154"/>
    </location>
</feature>
<name>A0A7J6FRF7_CANSA</name>
<dbReference type="Gene3D" id="2.20.25.80">
    <property type="entry name" value="WRKY domain"/>
    <property type="match status" value="1"/>
</dbReference>
<comment type="caution">
    <text evidence="8">The sequence shown here is derived from an EMBL/GenBank/DDBJ whole genome shotgun (WGS) entry which is preliminary data.</text>
</comment>
<accession>A0A7J6FRF7</accession>
<keyword evidence="3" id="KW-0238">DNA-binding</keyword>
<dbReference type="FunFam" id="2.20.25.80:FF:000003">
    <property type="entry name" value="WRKY transcription factor 57"/>
    <property type="match status" value="1"/>
</dbReference>
<organism evidence="8 9">
    <name type="scientific">Cannabis sativa</name>
    <name type="common">Hemp</name>
    <name type="synonym">Marijuana</name>
    <dbReference type="NCBI Taxonomy" id="3483"/>
    <lineage>
        <taxon>Eukaryota</taxon>
        <taxon>Viridiplantae</taxon>
        <taxon>Streptophyta</taxon>
        <taxon>Embryophyta</taxon>
        <taxon>Tracheophyta</taxon>
        <taxon>Spermatophyta</taxon>
        <taxon>Magnoliopsida</taxon>
        <taxon>eudicotyledons</taxon>
        <taxon>Gunneridae</taxon>
        <taxon>Pentapetalae</taxon>
        <taxon>rosids</taxon>
        <taxon>fabids</taxon>
        <taxon>Rosales</taxon>
        <taxon>Cannabaceae</taxon>
        <taxon>Cannabis</taxon>
    </lineage>
</organism>
<reference evidence="8 9" key="1">
    <citation type="journal article" date="2020" name="bioRxiv">
        <title>Sequence and annotation of 42 cannabis genomes reveals extensive copy number variation in cannabinoid synthesis and pathogen resistance genes.</title>
        <authorList>
            <person name="Mckernan K.J."/>
            <person name="Helbert Y."/>
            <person name="Kane L.T."/>
            <person name="Ebling H."/>
            <person name="Zhang L."/>
            <person name="Liu B."/>
            <person name="Eaton Z."/>
            <person name="Mclaughlin S."/>
            <person name="Kingan S."/>
            <person name="Baybayan P."/>
            <person name="Concepcion G."/>
            <person name="Jordan M."/>
            <person name="Riva A."/>
            <person name="Barbazuk W."/>
            <person name="Harkins T."/>
        </authorList>
    </citation>
    <scope>NUCLEOTIDE SEQUENCE [LARGE SCALE GENOMIC DNA]</scope>
    <source>
        <strain evidence="9">cv. Jamaican Lion 4</strain>
        <tissue evidence="8">Leaf</tissue>
    </source>
</reference>
<evidence type="ECO:0000313" key="9">
    <source>
        <dbReference type="Proteomes" id="UP000583929"/>
    </source>
</evidence>
<dbReference type="GO" id="GO:0005634">
    <property type="term" value="C:nucleus"/>
    <property type="evidence" value="ECO:0007669"/>
    <property type="project" value="UniProtKB-SubCell"/>
</dbReference>
<dbReference type="SMART" id="SM00774">
    <property type="entry name" value="WRKY"/>
    <property type="match status" value="1"/>
</dbReference>
<dbReference type="EMBL" id="JAATIQ010000180">
    <property type="protein sequence ID" value="KAF4373222.1"/>
    <property type="molecule type" value="Genomic_DNA"/>
</dbReference>
<dbReference type="InterPro" id="IPR044810">
    <property type="entry name" value="WRKY_plant"/>
</dbReference>
<evidence type="ECO:0000256" key="6">
    <source>
        <dbReference type="SAM" id="MobiDB-lite"/>
    </source>
</evidence>
<dbReference type="AlphaFoldDB" id="A0A7J6FRF7"/>
<keyword evidence="4" id="KW-0804">Transcription</keyword>
<dbReference type="GO" id="GO:0003700">
    <property type="term" value="F:DNA-binding transcription factor activity"/>
    <property type="evidence" value="ECO:0007669"/>
    <property type="project" value="InterPro"/>
</dbReference>
<gene>
    <name evidence="8" type="ORF">G4B88_007235</name>
</gene>
<dbReference type="GO" id="GO:0043565">
    <property type="term" value="F:sequence-specific DNA binding"/>
    <property type="evidence" value="ECO:0007669"/>
    <property type="project" value="InterPro"/>
</dbReference>
<dbReference type="Proteomes" id="UP000583929">
    <property type="component" value="Unassembled WGS sequence"/>
</dbReference>
<keyword evidence="9" id="KW-1185">Reference proteome</keyword>
<feature type="compositionally biased region" description="Basic and acidic residues" evidence="6">
    <location>
        <begin position="31"/>
        <end position="40"/>
    </location>
</feature>
<evidence type="ECO:0000256" key="1">
    <source>
        <dbReference type="ARBA" id="ARBA00004123"/>
    </source>
</evidence>
<feature type="domain" description="WRKY" evidence="7">
    <location>
        <begin position="162"/>
        <end position="227"/>
    </location>
</feature>
<evidence type="ECO:0000313" key="8">
    <source>
        <dbReference type="EMBL" id="KAF4373222.1"/>
    </source>
</evidence>
<dbReference type="PROSITE" id="PS50811">
    <property type="entry name" value="WRKY"/>
    <property type="match status" value="1"/>
</dbReference>
<feature type="compositionally biased region" description="Low complexity" evidence="6">
    <location>
        <begin position="41"/>
        <end position="54"/>
    </location>
</feature>
<feature type="compositionally biased region" description="Acidic residues" evidence="6">
    <location>
        <begin position="113"/>
        <end position="122"/>
    </location>
</feature>
<evidence type="ECO:0000256" key="2">
    <source>
        <dbReference type="ARBA" id="ARBA00023015"/>
    </source>
</evidence>
<keyword evidence="5" id="KW-0539">Nucleus</keyword>
<feature type="compositionally biased region" description="Basic residues" evidence="6">
    <location>
        <begin position="138"/>
        <end position="149"/>
    </location>
</feature>
<dbReference type="Pfam" id="PF03106">
    <property type="entry name" value="WRKY"/>
    <property type="match status" value="1"/>
</dbReference>
<dbReference type="PANTHER" id="PTHR31221">
    <property type="entry name" value="WRKY TRANSCRIPTION FACTOR PROTEIN 1-RELATED"/>
    <property type="match status" value="1"/>
</dbReference>
<protein>
    <recommendedName>
        <fullName evidence="7">WRKY domain-containing protein</fullName>
    </recommendedName>
</protein>
<dbReference type="InterPro" id="IPR003657">
    <property type="entry name" value="WRKY_dom"/>
</dbReference>
<evidence type="ECO:0000256" key="4">
    <source>
        <dbReference type="ARBA" id="ARBA00023163"/>
    </source>
</evidence>
<evidence type="ECO:0000259" key="7">
    <source>
        <dbReference type="PROSITE" id="PS50811"/>
    </source>
</evidence>
<dbReference type="PANTHER" id="PTHR31221:SF361">
    <property type="entry name" value="WRKY DOMAIN-CONTAINING PROTEIN"/>
    <property type="match status" value="1"/>
</dbReference>
<dbReference type="InterPro" id="IPR036576">
    <property type="entry name" value="WRKY_dom_sf"/>
</dbReference>
<evidence type="ECO:0000256" key="5">
    <source>
        <dbReference type="ARBA" id="ARBA00023242"/>
    </source>
</evidence>
<sequence>MSDNVQESNNHHHHHDPYRPYDPFNYEIDDNNNHHQHDIIDTSTTTTPNNDNHNVFCTNPVKADHQSVGTSENPSTPNSSISASSSNDGAATTVTAGPEEDSGKSNNNKKENDEDEEEDEEDNNNKVKGSDDEEKTAKKVSCKTKKKEKKPREPRFAFLTKSEIDHLEDGYRWRKYGQKAVKNSPYPRSYYRCTTQRCTVKKRVERSFQDPSIVITTYEGQHNHHCPATLRGNAAAMLSPSFLASAGTLSPNNLPHDFFTQFLPITNNNISNIHQHQHQQQHHNLNNHDHIIHHQGEAPSNNSMLYSNLNTTHHHHQYRQQLHQVPDFGLLQDLVPSFNRHHNKQDP</sequence>
<evidence type="ECO:0000256" key="3">
    <source>
        <dbReference type="ARBA" id="ARBA00023125"/>
    </source>
</evidence>
<proteinExistence type="predicted"/>